<organism evidence="3 4">
    <name type="scientific">Aspergillus thermomutatus</name>
    <name type="common">Neosartorya pseudofischeri</name>
    <dbReference type="NCBI Taxonomy" id="41047"/>
    <lineage>
        <taxon>Eukaryota</taxon>
        <taxon>Fungi</taxon>
        <taxon>Dikarya</taxon>
        <taxon>Ascomycota</taxon>
        <taxon>Pezizomycotina</taxon>
        <taxon>Eurotiomycetes</taxon>
        <taxon>Eurotiomycetidae</taxon>
        <taxon>Eurotiales</taxon>
        <taxon>Aspergillaceae</taxon>
        <taxon>Aspergillus</taxon>
        <taxon>Aspergillus subgen. Fumigati</taxon>
    </lineage>
</organism>
<feature type="domain" description="Rhodopsin" evidence="2">
    <location>
        <begin position="30"/>
        <end position="263"/>
    </location>
</feature>
<evidence type="ECO:0000313" key="3">
    <source>
        <dbReference type="EMBL" id="RHZ61795.1"/>
    </source>
</evidence>
<dbReference type="GeneID" id="38126112"/>
<dbReference type="Pfam" id="PF20684">
    <property type="entry name" value="Fung_rhodopsin"/>
    <property type="match status" value="1"/>
</dbReference>
<keyword evidence="1" id="KW-0812">Transmembrane</keyword>
<feature type="transmembrane region" description="Helical" evidence="1">
    <location>
        <begin position="123"/>
        <end position="145"/>
    </location>
</feature>
<reference evidence="3" key="1">
    <citation type="submission" date="2018-08" db="EMBL/GenBank/DDBJ databases">
        <title>Draft genome sequence of azole-resistant Aspergillus thermomutatus (Neosartorya pseudofischeri) strain HMR AF 39, isolated from a human nasal aspirate.</title>
        <authorList>
            <person name="Parent-Michaud M."/>
            <person name="Dufresne P.J."/>
            <person name="Fournier E."/>
            <person name="Martineau C."/>
            <person name="Moreira S."/>
            <person name="Perkins V."/>
            <person name="De Repentigny L."/>
            <person name="Dufresne S.F."/>
        </authorList>
    </citation>
    <scope>NUCLEOTIDE SEQUENCE [LARGE SCALE GENOMIC DNA]</scope>
    <source>
        <strain evidence="3">HMR AF 39</strain>
    </source>
</reference>
<keyword evidence="4" id="KW-1185">Reference proteome</keyword>
<sequence>MTRYSPDSEAPAVIVLTLFLMVTSILGSLARLGTKWWKFGSLFQDDYHILLALLMSIAQSVAVSIAVQNGYGDHLTKLGDTKVESIMKSQYVATMFYILAIAFSQLAFLCFVQHLTPTSQSRVVFLALQIIIAAWAISGIFASAFQCHPDRWDYLHGSCYDREAFFIYLGVSNIFTDVAIIAQAVQVIAIVQTTWKRKANIMAVFLFRVIVPGALIAQVYFVHRTINSSDPTSETWSVTVASQLVQCLSIVTASAPQFIPFLKQLQSTGMRLDGMTRYTLSSQQKSSRTKYFLSADRRRTGNESTHELDNIPLATTKTVVTSNINGTEDDHDDESQSSQTGIIRETRTWTVTEEHTCLPGHGG</sequence>
<dbReference type="PANTHER" id="PTHR38794">
    <property type="entry name" value="INTEGRAL MEMBRANE PROTEIN"/>
    <property type="match status" value="1"/>
</dbReference>
<gene>
    <name evidence="3" type="ORF">CDV56_104138</name>
</gene>
<feature type="transmembrane region" description="Helical" evidence="1">
    <location>
        <begin position="12"/>
        <end position="30"/>
    </location>
</feature>
<keyword evidence="1" id="KW-0472">Membrane</keyword>
<name>A0A397HFB1_ASPTH</name>
<evidence type="ECO:0000259" key="2">
    <source>
        <dbReference type="Pfam" id="PF20684"/>
    </source>
</evidence>
<dbReference type="OrthoDB" id="3918601at2759"/>
<feature type="transmembrane region" description="Helical" evidence="1">
    <location>
        <begin position="203"/>
        <end position="223"/>
    </location>
</feature>
<dbReference type="Proteomes" id="UP000215305">
    <property type="component" value="Unassembled WGS sequence"/>
</dbReference>
<dbReference type="AlphaFoldDB" id="A0A397HFB1"/>
<dbReference type="PANTHER" id="PTHR38794:SF1">
    <property type="entry name" value="INTEGRAL MEMBRANE PROTEIN"/>
    <property type="match status" value="1"/>
</dbReference>
<feature type="transmembrane region" description="Helical" evidence="1">
    <location>
        <begin position="91"/>
        <end position="111"/>
    </location>
</feature>
<evidence type="ECO:0000313" key="4">
    <source>
        <dbReference type="Proteomes" id="UP000215305"/>
    </source>
</evidence>
<comment type="caution">
    <text evidence="3">The sequence shown here is derived from an EMBL/GenBank/DDBJ whole genome shotgun (WGS) entry which is preliminary data.</text>
</comment>
<protein>
    <recommendedName>
        <fullName evidence="2">Rhodopsin domain-containing protein</fullName>
    </recommendedName>
</protein>
<proteinExistence type="predicted"/>
<evidence type="ECO:0000256" key="1">
    <source>
        <dbReference type="SAM" id="Phobius"/>
    </source>
</evidence>
<dbReference type="VEuPathDB" id="FungiDB:CDV56_104138"/>
<feature type="transmembrane region" description="Helical" evidence="1">
    <location>
        <begin position="50"/>
        <end position="71"/>
    </location>
</feature>
<dbReference type="RefSeq" id="XP_026616496.1">
    <property type="nucleotide sequence ID" value="XM_026757757.1"/>
</dbReference>
<dbReference type="EMBL" id="NKHU02000042">
    <property type="protein sequence ID" value="RHZ61795.1"/>
    <property type="molecule type" value="Genomic_DNA"/>
</dbReference>
<feature type="transmembrane region" description="Helical" evidence="1">
    <location>
        <begin position="165"/>
        <end position="191"/>
    </location>
</feature>
<dbReference type="InterPro" id="IPR049326">
    <property type="entry name" value="Rhodopsin_dom_fungi"/>
</dbReference>
<accession>A0A397HFB1</accession>
<keyword evidence="1" id="KW-1133">Transmembrane helix</keyword>